<keyword evidence="1" id="KW-0472">Membrane</keyword>
<organism evidence="2 3">
    <name type="scientific">Collybia nuda</name>
    <dbReference type="NCBI Taxonomy" id="64659"/>
    <lineage>
        <taxon>Eukaryota</taxon>
        <taxon>Fungi</taxon>
        <taxon>Dikarya</taxon>
        <taxon>Basidiomycota</taxon>
        <taxon>Agaricomycotina</taxon>
        <taxon>Agaricomycetes</taxon>
        <taxon>Agaricomycetidae</taxon>
        <taxon>Agaricales</taxon>
        <taxon>Tricholomatineae</taxon>
        <taxon>Clitocybaceae</taxon>
        <taxon>Collybia</taxon>
    </lineage>
</organism>
<accession>A0A9P5Y256</accession>
<feature type="transmembrane region" description="Helical" evidence="1">
    <location>
        <begin position="73"/>
        <end position="91"/>
    </location>
</feature>
<evidence type="ECO:0000256" key="1">
    <source>
        <dbReference type="SAM" id="Phobius"/>
    </source>
</evidence>
<gene>
    <name evidence="2" type="ORF">BDZ94DRAFT_1264797</name>
</gene>
<sequence>MSYPSPIPQRCSLSSYVFPLSLSWSLLTFSLSVALRVPRIAAEQLPFHDRSLLRYHCCCCDRECCVFDSLDRFSGLFFMFMCLGLGLCFICV</sequence>
<keyword evidence="1" id="KW-0812">Transmembrane</keyword>
<name>A0A9P5Y256_9AGAR</name>
<comment type="caution">
    <text evidence="2">The sequence shown here is derived from an EMBL/GenBank/DDBJ whole genome shotgun (WGS) entry which is preliminary data.</text>
</comment>
<dbReference type="Proteomes" id="UP000807353">
    <property type="component" value="Unassembled WGS sequence"/>
</dbReference>
<reference evidence="2" key="1">
    <citation type="submission" date="2020-11" db="EMBL/GenBank/DDBJ databases">
        <authorList>
            <consortium name="DOE Joint Genome Institute"/>
            <person name="Ahrendt S."/>
            <person name="Riley R."/>
            <person name="Andreopoulos W."/>
            <person name="Labutti K."/>
            <person name="Pangilinan J."/>
            <person name="Ruiz-Duenas F.J."/>
            <person name="Barrasa J.M."/>
            <person name="Sanchez-Garcia M."/>
            <person name="Camarero S."/>
            <person name="Miyauchi S."/>
            <person name="Serrano A."/>
            <person name="Linde D."/>
            <person name="Babiker R."/>
            <person name="Drula E."/>
            <person name="Ayuso-Fernandez I."/>
            <person name="Pacheco R."/>
            <person name="Padilla G."/>
            <person name="Ferreira P."/>
            <person name="Barriuso J."/>
            <person name="Kellner H."/>
            <person name="Castanera R."/>
            <person name="Alfaro M."/>
            <person name="Ramirez L."/>
            <person name="Pisabarro A.G."/>
            <person name="Kuo A."/>
            <person name="Tritt A."/>
            <person name="Lipzen A."/>
            <person name="He G."/>
            <person name="Yan M."/>
            <person name="Ng V."/>
            <person name="Cullen D."/>
            <person name="Martin F."/>
            <person name="Rosso M.-N."/>
            <person name="Henrissat B."/>
            <person name="Hibbett D."/>
            <person name="Martinez A.T."/>
            <person name="Grigoriev I.V."/>
        </authorList>
    </citation>
    <scope>NUCLEOTIDE SEQUENCE</scope>
    <source>
        <strain evidence="2">CBS 247.69</strain>
    </source>
</reference>
<keyword evidence="1" id="KW-1133">Transmembrane helix</keyword>
<evidence type="ECO:0000313" key="3">
    <source>
        <dbReference type="Proteomes" id="UP000807353"/>
    </source>
</evidence>
<protein>
    <submittedName>
        <fullName evidence="2">Uncharacterized protein</fullName>
    </submittedName>
</protein>
<evidence type="ECO:0000313" key="2">
    <source>
        <dbReference type="EMBL" id="KAF9460950.1"/>
    </source>
</evidence>
<dbReference type="EMBL" id="MU150291">
    <property type="protein sequence ID" value="KAF9460950.1"/>
    <property type="molecule type" value="Genomic_DNA"/>
</dbReference>
<dbReference type="AlphaFoldDB" id="A0A9P5Y256"/>
<keyword evidence="3" id="KW-1185">Reference proteome</keyword>
<proteinExistence type="predicted"/>